<evidence type="ECO:0000313" key="6">
    <source>
        <dbReference type="EMBL" id="EDP41612.1"/>
    </source>
</evidence>
<sequence length="1178" mass="135546">MNDDPQKSDSQAENEVAHVPAREVSETAKIAEREQWRAALRDANCKVWVEGPSSSDANLDTSLKRNSAFIKRLKQPNLGDAKDALLREVYTLSLAKYLDELVPSVPEVLWKNSQPKDRYAVVEILSALHARFGGAEFSCAMLKAISQELVPLPPRNNAEPPNEQAQKEEALKVTRQRNLLRGATELVLVGLGGPVTGNGCVCAAGWDWLYEQLRTLLGQDRDLAYLPLVQGMMRTFGSLLLIPMEEHEAGQSEAHLGGTAAAVSFDPVVPETQSQKFRKLFEMYYIALVKRVKREYERLNEQERRNNDAYIRSGMIFEDRQAAFERRSKELQTMIDAMQVMASSLNVFVPDLPASDKGTVSQRLGINLEATSALAEMTAKIEQEYASGKSPWEDEETRKFYKDIFDLRERIPTALLDQAPQADEKEKEKEALNEEAEMQTTMDNRSQSLQNILERLPTLANRTMVDDMAVELGFHLKSVTNKRLVSHFMSAPKHRWDLLPYYARMIAILHPYRAGLADMVVEQVNQKFRQQYSYRKPDRQMQSNVVICMGELTKFGLVPDHIVFHTMKVLLDDFSPVAIEMLALLIETCGRYLYRMPLTMTRMQSMLDLMRRKRMAHNLSEQHSLLLDNAYYKCVPPERPVIVHREPTVMEQFITYLFTNLPSPNKTPHIRDLLLKLDWHDESIRAHLFMHFTSPWLVQHNNVRNLAELLNALRPMRYAFTTQVLDSLSEGIEADLLHLHFTWHQRRISRVRYLGELHRVGIVSVNELLNQVWRFCSRRYRRRDPRDDFTRVRLVCTLLPYCHSLIFDRPYDKRLRLITAIFQYYVQTKVEPPVEVAYLLQDTVQRCGLFKYMYTHREHLQKVVEDAVGYFSQQDLSSYVMWKKRKAYMQAQRSQMHVNIKASVIDNVLEGAETKTKVETERDAMTQAIPETGDSAKNQPRGSARVNSIMDVEPDLYDNQTRLDDEMVLSRQRRGTDAKDELATENAFESEIDVKLEDEKDMDAEVSDEQVDFDVKEGEDEDEDEGEDRECESEKDDEMSVDLDDDHEEDELLDDEEVKEQLRQEALDEKADAELEQELAMLMADSGGNVSGAPSGAALEQTRLKLSDTQVPRRRAAEPASDQHMVFSLLSRKHTQDIQVPSEASISVHARQQQAQAEAERKQLKAYVLAYREREEQA</sequence>
<dbReference type="GO" id="GO:0035145">
    <property type="term" value="C:exon-exon junction complex"/>
    <property type="evidence" value="ECO:0007669"/>
    <property type="project" value="TreeGrafter"/>
</dbReference>
<evidence type="ECO:0000313" key="7">
    <source>
        <dbReference type="Proteomes" id="UP000008837"/>
    </source>
</evidence>
<accession>A8QCC4</accession>
<gene>
    <name evidence="6" type="ORF">MGL_3993</name>
</gene>
<feature type="domain" description="MIF4G" evidence="5">
    <location>
        <begin position="651"/>
        <end position="850"/>
    </location>
</feature>
<dbReference type="GO" id="GO:0005737">
    <property type="term" value="C:cytoplasm"/>
    <property type="evidence" value="ECO:0007669"/>
    <property type="project" value="UniProtKB-SubCell"/>
</dbReference>
<feature type="domain" description="MIF4G" evidence="5">
    <location>
        <begin position="450"/>
        <end position="637"/>
    </location>
</feature>
<protein>
    <recommendedName>
        <fullName evidence="5">MIF4G domain-containing protein</fullName>
    </recommendedName>
</protein>
<dbReference type="GO" id="GO:0000184">
    <property type="term" value="P:nuclear-transcribed mRNA catabolic process, nonsense-mediated decay"/>
    <property type="evidence" value="ECO:0007669"/>
    <property type="project" value="InterPro"/>
</dbReference>
<dbReference type="EMBL" id="AAYY01000018">
    <property type="protein sequence ID" value="EDP41612.1"/>
    <property type="molecule type" value="Genomic_DNA"/>
</dbReference>
<dbReference type="InterPro" id="IPR007193">
    <property type="entry name" value="Upf2/Nmd2_C"/>
</dbReference>
<dbReference type="InterPro" id="IPR003890">
    <property type="entry name" value="MIF4G-like_typ-3"/>
</dbReference>
<name>A8QCC4_MALGO</name>
<feature type="coiled-coil region" evidence="3">
    <location>
        <begin position="286"/>
        <end position="313"/>
    </location>
</feature>
<dbReference type="PANTHER" id="PTHR12839">
    <property type="entry name" value="NONSENSE-MEDIATED MRNA DECAY PROTEIN 2 UP-FRAMESHIFT SUPPRESSOR 2"/>
    <property type="match status" value="1"/>
</dbReference>
<dbReference type="FunCoup" id="A8QCC4">
    <property type="interactions" value="614"/>
</dbReference>
<dbReference type="OrthoDB" id="27832at2759"/>
<dbReference type="Proteomes" id="UP000008837">
    <property type="component" value="Unassembled WGS sequence"/>
</dbReference>
<dbReference type="PANTHER" id="PTHR12839:SF7">
    <property type="entry name" value="REGULATOR OF NONSENSE TRANSCRIPTS 2"/>
    <property type="match status" value="1"/>
</dbReference>
<dbReference type="InterPro" id="IPR016024">
    <property type="entry name" value="ARM-type_fold"/>
</dbReference>
<keyword evidence="3" id="KW-0175">Coiled coil</keyword>
<reference evidence="6 7" key="1">
    <citation type="journal article" date="2007" name="Proc. Natl. Acad. Sci. U.S.A.">
        <title>Dandruff-associated Malassezia genomes reveal convergent and divergent virulence traits shared with plant and human fungal pathogens.</title>
        <authorList>
            <person name="Xu J."/>
            <person name="Saunders C.W."/>
            <person name="Hu P."/>
            <person name="Grant R.A."/>
            <person name="Boekhout T."/>
            <person name="Kuramae E.E."/>
            <person name="Kronstad J.W."/>
            <person name="Deangelis Y.M."/>
            <person name="Reeder N.L."/>
            <person name="Johnstone K.R."/>
            <person name="Leland M."/>
            <person name="Fieno A.M."/>
            <person name="Begley W.M."/>
            <person name="Sun Y."/>
            <person name="Lacey M.P."/>
            <person name="Chaudhary T."/>
            <person name="Keough T."/>
            <person name="Chu L."/>
            <person name="Sears R."/>
            <person name="Yuan B."/>
            <person name="Dawson T.L.Jr."/>
        </authorList>
    </citation>
    <scope>NUCLEOTIDE SEQUENCE [LARGE SCALE GENOMIC DNA]</scope>
    <source>
        <strain evidence="7">ATCC MYA-4612 / CBS 7966</strain>
    </source>
</reference>
<dbReference type="GeneID" id="5853132"/>
<feature type="region of interest" description="Disordered" evidence="4">
    <location>
        <begin position="1086"/>
        <end position="1123"/>
    </location>
</feature>
<dbReference type="InterPro" id="IPR039762">
    <property type="entry name" value="Nmd2/UPF2"/>
</dbReference>
<dbReference type="Pfam" id="PF02854">
    <property type="entry name" value="MIF4G"/>
    <property type="match status" value="2"/>
</dbReference>
<feature type="compositionally biased region" description="Acidic residues" evidence="4">
    <location>
        <begin position="999"/>
        <end position="1058"/>
    </location>
</feature>
<dbReference type="GO" id="GO:0003723">
    <property type="term" value="F:RNA binding"/>
    <property type="evidence" value="ECO:0007669"/>
    <property type="project" value="InterPro"/>
</dbReference>
<dbReference type="RefSeq" id="XP_001728826.1">
    <property type="nucleotide sequence ID" value="XM_001728774.1"/>
</dbReference>
<evidence type="ECO:0000256" key="1">
    <source>
        <dbReference type="ARBA" id="ARBA00004496"/>
    </source>
</evidence>
<proteinExistence type="predicted"/>
<keyword evidence="2" id="KW-0963">Cytoplasm</keyword>
<dbReference type="AlphaFoldDB" id="A8QCC4"/>
<comment type="subcellular location">
    <subcellularLocation>
        <location evidence="1">Cytoplasm</location>
    </subcellularLocation>
</comment>
<dbReference type="SMART" id="SM00543">
    <property type="entry name" value="MIF4G"/>
    <property type="match status" value="2"/>
</dbReference>
<evidence type="ECO:0000259" key="5">
    <source>
        <dbReference type="SMART" id="SM00543"/>
    </source>
</evidence>
<dbReference type="InParanoid" id="A8QCC4"/>
<dbReference type="Gene3D" id="1.25.40.180">
    <property type="match status" value="3"/>
</dbReference>
<evidence type="ECO:0000256" key="3">
    <source>
        <dbReference type="SAM" id="Coils"/>
    </source>
</evidence>
<keyword evidence="7" id="KW-1185">Reference proteome</keyword>
<dbReference type="STRING" id="425265.A8QCC4"/>
<comment type="caution">
    <text evidence="6">The sequence shown here is derived from an EMBL/GenBank/DDBJ whole genome shotgun (WGS) entry which is preliminary data.</text>
</comment>
<dbReference type="VEuPathDB" id="FungiDB:MGL_3993"/>
<evidence type="ECO:0000256" key="2">
    <source>
        <dbReference type="ARBA" id="ARBA00022490"/>
    </source>
</evidence>
<dbReference type="Pfam" id="PF04050">
    <property type="entry name" value="Upf2"/>
    <property type="match status" value="1"/>
</dbReference>
<evidence type="ECO:0000256" key="4">
    <source>
        <dbReference type="SAM" id="MobiDB-lite"/>
    </source>
</evidence>
<feature type="region of interest" description="Disordered" evidence="4">
    <location>
        <begin position="1"/>
        <end position="24"/>
    </location>
</feature>
<dbReference type="SUPFAM" id="SSF48371">
    <property type="entry name" value="ARM repeat"/>
    <property type="match status" value="2"/>
</dbReference>
<dbReference type="KEGG" id="mgl:MGL_3993"/>
<feature type="region of interest" description="Disordered" evidence="4">
    <location>
        <begin position="953"/>
        <end position="1060"/>
    </location>
</feature>
<organism evidence="6 7">
    <name type="scientific">Malassezia globosa (strain ATCC MYA-4612 / CBS 7966)</name>
    <name type="common">Dandruff-associated fungus</name>
    <dbReference type="NCBI Taxonomy" id="425265"/>
    <lineage>
        <taxon>Eukaryota</taxon>
        <taxon>Fungi</taxon>
        <taxon>Dikarya</taxon>
        <taxon>Basidiomycota</taxon>
        <taxon>Ustilaginomycotina</taxon>
        <taxon>Malasseziomycetes</taxon>
        <taxon>Malasseziales</taxon>
        <taxon>Malasseziaceae</taxon>
        <taxon>Malassezia</taxon>
    </lineage>
</organism>